<keyword evidence="17" id="KW-0325">Glycoprotein</keyword>
<evidence type="ECO:0000256" key="16">
    <source>
        <dbReference type="ARBA" id="ARBA00023145"/>
    </source>
</evidence>
<dbReference type="GO" id="GO:0070573">
    <property type="term" value="F:metallodipeptidase activity"/>
    <property type="evidence" value="ECO:0007669"/>
    <property type="project" value="InterPro"/>
</dbReference>
<evidence type="ECO:0000256" key="13">
    <source>
        <dbReference type="ARBA" id="ARBA00022833"/>
    </source>
</evidence>
<dbReference type="InterPro" id="IPR039866">
    <property type="entry name" value="CPQ"/>
</dbReference>
<evidence type="ECO:0000256" key="19">
    <source>
        <dbReference type="ARBA" id="ARBA00025833"/>
    </source>
</evidence>
<evidence type="ECO:0000256" key="12">
    <source>
        <dbReference type="ARBA" id="ARBA00022824"/>
    </source>
</evidence>
<evidence type="ECO:0000256" key="20">
    <source>
        <dbReference type="ARBA" id="ARBA00033328"/>
    </source>
</evidence>
<evidence type="ECO:0000256" key="8">
    <source>
        <dbReference type="ARBA" id="ARBA00022670"/>
    </source>
</evidence>
<keyword evidence="9" id="KW-0479">Metal-binding</keyword>
<keyword evidence="14" id="KW-0333">Golgi apparatus</keyword>
<keyword evidence="13" id="KW-0862">Zinc</keyword>
<evidence type="ECO:0000256" key="3">
    <source>
        <dbReference type="ARBA" id="ARBA00004555"/>
    </source>
</evidence>
<evidence type="ECO:0000256" key="2">
    <source>
        <dbReference type="ARBA" id="ARBA00004371"/>
    </source>
</evidence>
<dbReference type="Pfam" id="PF04389">
    <property type="entry name" value="Peptidase_M28"/>
    <property type="match status" value="1"/>
</dbReference>
<gene>
    <name evidence="24" type="ORF">EZ428_06645</name>
</gene>
<evidence type="ECO:0000256" key="21">
    <source>
        <dbReference type="SAM" id="SignalP"/>
    </source>
</evidence>
<protein>
    <recommendedName>
        <fullName evidence="5">Carboxypeptidase Q</fullName>
    </recommendedName>
    <alternativeName>
        <fullName evidence="20">Plasma glutamate carboxypeptidase</fullName>
    </alternativeName>
</protein>
<evidence type="ECO:0000256" key="15">
    <source>
        <dbReference type="ARBA" id="ARBA00023049"/>
    </source>
</evidence>
<sequence>MKNFFLLALTSFCLSATAQDNFGPVFTKINAEVQSNSKAYSTLKDASLTIGHRLTGSTNGAKAEEYAYNLLKSYGCDVKYQPFEVESWDRKTISVKIGSTASDLAPVKAVTLAHSPVAANVTADLIDVGNGLEADYLPLGDKVKGKIALIYLGVLPGSPKGTGSLHRSEKTAIATSHGAIGVIIINTVKNGVLLTGTASVTGKLIPIPAVCIGLESGMALKEKLKAGDQIASIAMTNFSGLIKARNVIATLKGTEFPKEKIVVGGHLDSWDLATGAIDNGIGSFSILDMARTFKKLNLSTKRTVEFVLFMGEEQGLLGSKAYVAQAKKDKTIDQISYMLNYDMTNDPKGFSTTRKEMEPLLRGWGEQITKIDTAYKNLIQSGAGLHSDHQPFMLEGITTGGGAGGRLPNNSGPYYHSDGDTFKLVDEQGMKNTVRFSAMQTYALANTPKIPVGKQNEVDLEAFLRAQNLKEPLKIAGEWRWKD</sequence>
<dbReference type="SUPFAM" id="SSF52025">
    <property type="entry name" value="PA domain"/>
    <property type="match status" value="1"/>
</dbReference>
<reference evidence="24 25" key="1">
    <citation type="submission" date="2019-02" db="EMBL/GenBank/DDBJ databases">
        <title>Pedobacter sp. RP-1-13 sp. nov., isolated from Arctic soil.</title>
        <authorList>
            <person name="Dahal R.H."/>
        </authorList>
    </citation>
    <scope>NUCLEOTIDE SEQUENCE [LARGE SCALE GENOMIC DNA]</scope>
    <source>
        <strain evidence="24 25">RP-1-13</strain>
    </source>
</reference>
<comment type="caution">
    <text evidence="24">The sequence shown here is derived from an EMBL/GenBank/DDBJ whole genome shotgun (WGS) entry which is preliminary data.</text>
</comment>
<evidence type="ECO:0000256" key="4">
    <source>
        <dbReference type="ARBA" id="ARBA00004613"/>
    </source>
</evidence>
<dbReference type="InterPro" id="IPR046450">
    <property type="entry name" value="PA_dom_sf"/>
</dbReference>
<dbReference type="InterPro" id="IPR003137">
    <property type="entry name" value="PA_domain"/>
</dbReference>
<feature type="chain" id="PRO_5020190059" description="Carboxypeptidase Q" evidence="21">
    <location>
        <begin position="19"/>
        <end position="483"/>
    </location>
</feature>
<keyword evidence="6" id="KW-0964">Secreted</keyword>
<keyword evidence="15" id="KW-0482">Metalloprotease</keyword>
<name>A0A4R0N474_9SPHI</name>
<evidence type="ECO:0000256" key="9">
    <source>
        <dbReference type="ARBA" id="ARBA00022723"/>
    </source>
</evidence>
<evidence type="ECO:0000313" key="24">
    <source>
        <dbReference type="EMBL" id="TCC94615.1"/>
    </source>
</evidence>
<dbReference type="Proteomes" id="UP000292884">
    <property type="component" value="Unassembled WGS sequence"/>
</dbReference>
<dbReference type="AlphaFoldDB" id="A0A4R0N474"/>
<dbReference type="Gene3D" id="3.40.630.10">
    <property type="entry name" value="Zn peptidases"/>
    <property type="match status" value="1"/>
</dbReference>
<keyword evidence="18" id="KW-0458">Lysosome</keyword>
<dbReference type="GO" id="GO:0005764">
    <property type="term" value="C:lysosome"/>
    <property type="evidence" value="ECO:0007669"/>
    <property type="project" value="UniProtKB-SubCell"/>
</dbReference>
<keyword evidence="7" id="KW-0121">Carboxypeptidase</keyword>
<dbReference type="PANTHER" id="PTHR12053:SF3">
    <property type="entry name" value="CARBOXYPEPTIDASE Q"/>
    <property type="match status" value="1"/>
</dbReference>
<dbReference type="GO" id="GO:0004180">
    <property type="term" value="F:carboxypeptidase activity"/>
    <property type="evidence" value="ECO:0007669"/>
    <property type="project" value="UniProtKB-KW"/>
</dbReference>
<dbReference type="Pfam" id="PF02225">
    <property type="entry name" value="PA"/>
    <property type="match status" value="1"/>
</dbReference>
<evidence type="ECO:0000256" key="18">
    <source>
        <dbReference type="ARBA" id="ARBA00023228"/>
    </source>
</evidence>
<keyword evidence="11 24" id="KW-0378">Hydrolase</keyword>
<dbReference type="OrthoDB" id="9769665at2"/>
<evidence type="ECO:0000259" key="23">
    <source>
        <dbReference type="Pfam" id="PF04389"/>
    </source>
</evidence>
<feature type="domain" description="PA" evidence="22">
    <location>
        <begin position="121"/>
        <end position="220"/>
    </location>
</feature>
<evidence type="ECO:0000259" key="22">
    <source>
        <dbReference type="Pfam" id="PF02225"/>
    </source>
</evidence>
<feature type="signal peptide" evidence="21">
    <location>
        <begin position="1"/>
        <end position="18"/>
    </location>
</feature>
<dbReference type="PANTHER" id="PTHR12053">
    <property type="entry name" value="PROTEASE FAMILY M28 PLASMA GLUTAMATE CARBOXYPEPTIDASE-RELATED"/>
    <property type="match status" value="1"/>
</dbReference>
<dbReference type="GO" id="GO:0006508">
    <property type="term" value="P:proteolysis"/>
    <property type="evidence" value="ECO:0007669"/>
    <property type="project" value="UniProtKB-KW"/>
</dbReference>
<comment type="subunit">
    <text evidence="19">Homodimer. The monomeric form is inactive while the homodimer is active.</text>
</comment>
<dbReference type="GO" id="GO:0046872">
    <property type="term" value="F:metal ion binding"/>
    <property type="evidence" value="ECO:0007669"/>
    <property type="project" value="UniProtKB-KW"/>
</dbReference>
<dbReference type="SUPFAM" id="SSF53187">
    <property type="entry name" value="Zn-dependent exopeptidases"/>
    <property type="match status" value="1"/>
</dbReference>
<evidence type="ECO:0000256" key="6">
    <source>
        <dbReference type="ARBA" id="ARBA00022525"/>
    </source>
</evidence>
<dbReference type="InterPro" id="IPR007484">
    <property type="entry name" value="Peptidase_M28"/>
</dbReference>
<evidence type="ECO:0000256" key="11">
    <source>
        <dbReference type="ARBA" id="ARBA00022801"/>
    </source>
</evidence>
<dbReference type="EMBL" id="SJSK01000001">
    <property type="protein sequence ID" value="TCC94615.1"/>
    <property type="molecule type" value="Genomic_DNA"/>
</dbReference>
<evidence type="ECO:0000256" key="7">
    <source>
        <dbReference type="ARBA" id="ARBA00022645"/>
    </source>
</evidence>
<organism evidence="24 25">
    <name type="scientific">Pedobacter frigiditerrae</name>
    <dbReference type="NCBI Taxonomy" id="2530452"/>
    <lineage>
        <taxon>Bacteria</taxon>
        <taxon>Pseudomonadati</taxon>
        <taxon>Bacteroidota</taxon>
        <taxon>Sphingobacteriia</taxon>
        <taxon>Sphingobacteriales</taxon>
        <taxon>Sphingobacteriaceae</taxon>
        <taxon>Pedobacter</taxon>
    </lineage>
</organism>
<dbReference type="Gene3D" id="3.50.30.30">
    <property type="match status" value="1"/>
</dbReference>
<comment type="subcellular location">
    <subcellularLocation>
        <location evidence="1">Endoplasmic reticulum</location>
    </subcellularLocation>
    <subcellularLocation>
        <location evidence="3">Golgi apparatus</location>
    </subcellularLocation>
    <subcellularLocation>
        <location evidence="2">Lysosome</location>
    </subcellularLocation>
    <subcellularLocation>
        <location evidence="4">Secreted</location>
    </subcellularLocation>
</comment>
<evidence type="ECO:0000256" key="1">
    <source>
        <dbReference type="ARBA" id="ARBA00004240"/>
    </source>
</evidence>
<proteinExistence type="predicted"/>
<evidence type="ECO:0000256" key="5">
    <source>
        <dbReference type="ARBA" id="ARBA00014116"/>
    </source>
</evidence>
<evidence type="ECO:0000256" key="10">
    <source>
        <dbReference type="ARBA" id="ARBA00022729"/>
    </source>
</evidence>
<dbReference type="GO" id="GO:0005576">
    <property type="term" value="C:extracellular region"/>
    <property type="evidence" value="ECO:0007669"/>
    <property type="project" value="UniProtKB-SubCell"/>
</dbReference>
<evidence type="ECO:0000313" key="25">
    <source>
        <dbReference type="Proteomes" id="UP000292884"/>
    </source>
</evidence>
<accession>A0A4R0N474</accession>
<keyword evidence="16" id="KW-0865">Zymogen</keyword>
<evidence type="ECO:0000256" key="17">
    <source>
        <dbReference type="ARBA" id="ARBA00023180"/>
    </source>
</evidence>
<keyword evidence="8" id="KW-0645">Protease</keyword>
<keyword evidence="10 21" id="KW-0732">Signal</keyword>
<keyword evidence="25" id="KW-1185">Reference proteome</keyword>
<feature type="domain" description="Peptidase M28" evidence="23">
    <location>
        <begin position="246"/>
        <end position="435"/>
    </location>
</feature>
<evidence type="ECO:0000256" key="14">
    <source>
        <dbReference type="ARBA" id="ARBA00023034"/>
    </source>
</evidence>
<keyword evidence="12" id="KW-0256">Endoplasmic reticulum</keyword>